<evidence type="ECO:0000256" key="5">
    <source>
        <dbReference type="ARBA" id="ARBA00023136"/>
    </source>
</evidence>
<dbReference type="RefSeq" id="WP_377196307.1">
    <property type="nucleotide sequence ID" value="NZ_JBHUHF010000001.1"/>
</dbReference>
<keyword evidence="4 7" id="KW-1133">Transmembrane helix</keyword>
<dbReference type="EMBL" id="JBHUHF010000001">
    <property type="protein sequence ID" value="MFD2024366.1"/>
    <property type="molecule type" value="Genomic_DNA"/>
</dbReference>
<evidence type="ECO:0000313" key="9">
    <source>
        <dbReference type="Proteomes" id="UP001597338"/>
    </source>
</evidence>
<evidence type="ECO:0000256" key="4">
    <source>
        <dbReference type="ARBA" id="ARBA00022989"/>
    </source>
</evidence>
<feature type="transmembrane region" description="Helical" evidence="7">
    <location>
        <begin position="62"/>
        <end position="80"/>
    </location>
</feature>
<dbReference type="Proteomes" id="UP001597338">
    <property type="component" value="Unassembled WGS sequence"/>
</dbReference>
<dbReference type="Pfam" id="PF02653">
    <property type="entry name" value="BPD_transp_2"/>
    <property type="match status" value="1"/>
</dbReference>
<sequence>MTILRSVRPGGTLLAGLIAVLLVLPALAPAFFINFVMTKTLVLGIAAASIVFLARYGGLVSLAQFLFFGVGGFMYGNAVLEDGSRGLNLGMSPWAAVVFAIVVTTAVACVLGALASRMTGLYFLMLTMVYTVIGFFVFAQIVEISGPGGLTSIPRPELMAPPVSLYYAALAVSVVAYVGFRALGRTPFGLTLQGVRDDPLRMASLGFNVPLHRTAAFTLAGFVAGLAGVLNVWWNGQIDPASIALDPSLILLIMAVIGGISYFEGAWLGAFVYVLVFTYLRDVPLLDQIGITEARLNTVIGAVVLLIMVLSPEGLAGIAEQVRRRVRATRTRHSAVADDARPTLTTPTGEQS</sequence>
<comment type="subcellular location">
    <subcellularLocation>
        <location evidence="1">Cell membrane</location>
        <topology evidence="1">Multi-pass membrane protein</topology>
    </subcellularLocation>
</comment>
<dbReference type="PANTHER" id="PTHR30482">
    <property type="entry name" value="HIGH-AFFINITY BRANCHED-CHAIN AMINO ACID TRANSPORT SYSTEM PERMEASE"/>
    <property type="match status" value="1"/>
</dbReference>
<evidence type="ECO:0000256" key="2">
    <source>
        <dbReference type="ARBA" id="ARBA00022475"/>
    </source>
</evidence>
<evidence type="ECO:0000256" key="6">
    <source>
        <dbReference type="SAM" id="MobiDB-lite"/>
    </source>
</evidence>
<gene>
    <name evidence="8" type="ORF">ACFSL2_02470</name>
</gene>
<accession>A0ABW4V0P4</accession>
<keyword evidence="3 7" id="KW-0812">Transmembrane</keyword>
<evidence type="ECO:0000256" key="7">
    <source>
        <dbReference type="SAM" id="Phobius"/>
    </source>
</evidence>
<name>A0ABW4V0P4_9MICO</name>
<evidence type="ECO:0000313" key="8">
    <source>
        <dbReference type="EMBL" id="MFD2024366.1"/>
    </source>
</evidence>
<reference evidence="9" key="1">
    <citation type="journal article" date="2019" name="Int. J. Syst. Evol. Microbiol.">
        <title>The Global Catalogue of Microorganisms (GCM) 10K type strain sequencing project: providing services to taxonomists for standard genome sequencing and annotation.</title>
        <authorList>
            <consortium name="The Broad Institute Genomics Platform"/>
            <consortium name="The Broad Institute Genome Sequencing Center for Infectious Disease"/>
            <person name="Wu L."/>
            <person name="Ma J."/>
        </authorList>
    </citation>
    <scope>NUCLEOTIDE SEQUENCE [LARGE SCALE GENOMIC DNA]</scope>
    <source>
        <strain evidence="9">CCM 7043</strain>
    </source>
</reference>
<feature type="transmembrane region" description="Helical" evidence="7">
    <location>
        <begin position="12"/>
        <end position="33"/>
    </location>
</feature>
<feature type="transmembrane region" description="Helical" evidence="7">
    <location>
        <begin position="215"/>
        <end position="236"/>
    </location>
</feature>
<feature type="region of interest" description="Disordered" evidence="6">
    <location>
        <begin position="330"/>
        <end position="352"/>
    </location>
</feature>
<keyword evidence="9" id="KW-1185">Reference proteome</keyword>
<dbReference type="PANTHER" id="PTHR30482:SF17">
    <property type="entry name" value="ABC TRANSPORTER ATP-BINDING PROTEIN"/>
    <property type="match status" value="1"/>
</dbReference>
<dbReference type="InterPro" id="IPR001851">
    <property type="entry name" value="ABC_transp_permease"/>
</dbReference>
<proteinExistence type="predicted"/>
<evidence type="ECO:0000256" key="1">
    <source>
        <dbReference type="ARBA" id="ARBA00004651"/>
    </source>
</evidence>
<feature type="compositionally biased region" description="Polar residues" evidence="6">
    <location>
        <begin position="343"/>
        <end position="352"/>
    </location>
</feature>
<dbReference type="CDD" id="cd06581">
    <property type="entry name" value="TM_PBP1_LivM_like"/>
    <property type="match status" value="1"/>
</dbReference>
<protein>
    <submittedName>
        <fullName evidence="8">Branched-chain amino acid ABC transporter permease</fullName>
    </submittedName>
</protein>
<comment type="caution">
    <text evidence="8">The sequence shown here is derived from an EMBL/GenBank/DDBJ whole genome shotgun (WGS) entry which is preliminary data.</text>
</comment>
<feature type="transmembrane region" description="Helical" evidence="7">
    <location>
        <begin position="121"/>
        <end position="142"/>
    </location>
</feature>
<feature type="transmembrane region" description="Helical" evidence="7">
    <location>
        <begin position="248"/>
        <end position="276"/>
    </location>
</feature>
<organism evidence="8 9">
    <name type="scientific">Promicromonospora aerolata</name>
    <dbReference type="NCBI Taxonomy" id="195749"/>
    <lineage>
        <taxon>Bacteria</taxon>
        <taxon>Bacillati</taxon>
        <taxon>Actinomycetota</taxon>
        <taxon>Actinomycetes</taxon>
        <taxon>Micrococcales</taxon>
        <taxon>Promicromonosporaceae</taxon>
        <taxon>Promicromonospora</taxon>
    </lineage>
</organism>
<keyword evidence="5 7" id="KW-0472">Membrane</keyword>
<dbReference type="InterPro" id="IPR043428">
    <property type="entry name" value="LivM-like"/>
</dbReference>
<feature type="transmembrane region" description="Helical" evidence="7">
    <location>
        <begin position="92"/>
        <end position="115"/>
    </location>
</feature>
<feature type="transmembrane region" description="Helical" evidence="7">
    <location>
        <begin position="296"/>
        <end position="318"/>
    </location>
</feature>
<feature type="transmembrane region" description="Helical" evidence="7">
    <location>
        <begin position="163"/>
        <end position="180"/>
    </location>
</feature>
<keyword evidence="2" id="KW-1003">Cell membrane</keyword>
<evidence type="ECO:0000256" key="3">
    <source>
        <dbReference type="ARBA" id="ARBA00022692"/>
    </source>
</evidence>